<name>A0ABS8W0T5_DATST</name>
<protein>
    <submittedName>
        <fullName evidence="2">Uncharacterized protein</fullName>
    </submittedName>
</protein>
<feature type="region of interest" description="Disordered" evidence="1">
    <location>
        <begin position="1"/>
        <end position="65"/>
    </location>
</feature>
<evidence type="ECO:0000256" key="1">
    <source>
        <dbReference type="SAM" id="MobiDB-lite"/>
    </source>
</evidence>
<sequence length="131" mass="13459">MAKKCASSSASRSKAPIGRGVGHGTNPGGSRSGAHQTRAQTRGLANPQPEVGNGSHPRVAAPERVQEQIVQDATSTVSAVVPTVVLPTDVVMRLLNVLEALMSNHGGLPVPQTTSQAQTQVQLNVAAAQEP</sequence>
<accession>A0ABS8W0T5</accession>
<reference evidence="2 3" key="1">
    <citation type="journal article" date="2021" name="BMC Genomics">
        <title>Datura genome reveals duplications of psychoactive alkaloid biosynthetic genes and high mutation rate following tissue culture.</title>
        <authorList>
            <person name="Rajewski A."/>
            <person name="Carter-House D."/>
            <person name="Stajich J."/>
            <person name="Litt A."/>
        </authorList>
    </citation>
    <scope>NUCLEOTIDE SEQUENCE [LARGE SCALE GENOMIC DNA]</scope>
    <source>
        <strain evidence="2">AR-01</strain>
    </source>
</reference>
<organism evidence="2 3">
    <name type="scientific">Datura stramonium</name>
    <name type="common">Jimsonweed</name>
    <name type="synonym">Common thornapple</name>
    <dbReference type="NCBI Taxonomy" id="4076"/>
    <lineage>
        <taxon>Eukaryota</taxon>
        <taxon>Viridiplantae</taxon>
        <taxon>Streptophyta</taxon>
        <taxon>Embryophyta</taxon>
        <taxon>Tracheophyta</taxon>
        <taxon>Spermatophyta</taxon>
        <taxon>Magnoliopsida</taxon>
        <taxon>eudicotyledons</taxon>
        <taxon>Gunneridae</taxon>
        <taxon>Pentapetalae</taxon>
        <taxon>asterids</taxon>
        <taxon>lamiids</taxon>
        <taxon>Solanales</taxon>
        <taxon>Solanaceae</taxon>
        <taxon>Solanoideae</taxon>
        <taxon>Datureae</taxon>
        <taxon>Datura</taxon>
    </lineage>
</organism>
<keyword evidence="3" id="KW-1185">Reference proteome</keyword>
<evidence type="ECO:0000313" key="2">
    <source>
        <dbReference type="EMBL" id="MCE2055200.1"/>
    </source>
</evidence>
<comment type="caution">
    <text evidence="2">The sequence shown here is derived from an EMBL/GenBank/DDBJ whole genome shotgun (WGS) entry which is preliminary data.</text>
</comment>
<gene>
    <name evidence="2" type="ORF">HAX54_042171</name>
</gene>
<evidence type="ECO:0000313" key="3">
    <source>
        <dbReference type="Proteomes" id="UP000823775"/>
    </source>
</evidence>
<feature type="compositionally biased region" description="Gly residues" evidence="1">
    <location>
        <begin position="19"/>
        <end position="31"/>
    </location>
</feature>
<proteinExistence type="predicted"/>
<dbReference type="Proteomes" id="UP000823775">
    <property type="component" value="Unassembled WGS sequence"/>
</dbReference>
<dbReference type="EMBL" id="JACEIK010006172">
    <property type="protein sequence ID" value="MCE2055200.1"/>
    <property type="molecule type" value="Genomic_DNA"/>
</dbReference>
<feature type="compositionally biased region" description="Low complexity" evidence="1">
    <location>
        <begin position="1"/>
        <end position="15"/>
    </location>
</feature>